<name>A0A5S6QML5_TRIMR</name>
<evidence type="ECO:0000313" key="3">
    <source>
        <dbReference type="WBParaSite" id="TMUE_2000008581.1"/>
    </source>
</evidence>
<proteinExistence type="predicted"/>
<dbReference type="Proteomes" id="UP000046395">
    <property type="component" value="Unassembled WGS sequence"/>
</dbReference>
<accession>A0A5S6QML5</accession>
<keyword evidence="2" id="KW-1185">Reference proteome</keyword>
<feature type="compositionally biased region" description="Low complexity" evidence="1">
    <location>
        <begin position="1"/>
        <end position="17"/>
    </location>
</feature>
<protein>
    <submittedName>
        <fullName evidence="3">Uncharacterized protein</fullName>
    </submittedName>
</protein>
<reference evidence="3" key="1">
    <citation type="submission" date="2019-12" db="UniProtKB">
        <authorList>
            <consortium name="WormBaseParasite"/>
        </authorList>
    </citation>
    <scope>IDENTIFICATION</scope>
</reference>
<evidence type="ECO:0000313" key="2">
    <source>
        <dbReference type="Proteomes" id="UP000046395"/>
    </source>
</evidence>
<feature type="region of interest" description="Disordered" evidence="1">
    <location>
        <begin position="61"/>
        <end position="91"/>
    </location>
</feature>
<feature type="region of interest" description="Disordered" evidence="1">
    <location>
        <begin position="1"/>
        <end position="31"/>
    </location>
</feature>
<evidence type="ECO:0000256" key="1">
    <source>
        <dbReference type="SAM" id="MobiDB-lite"/>
    </source>
</evidence>
<dbReference type="AlphaFoldDB" id="A0A5S6QML5"/>
<organism evidence="2 3">
    <name type="scientific">Trichuris muris</name>
    <name type="common">Mouse whipworm</name>
    <dbReference type="NCBI Taxonomy" id="70415"/>
    <lineage>
        <taxon>Eukaryota</taxon>
        <taxon>Metazoa</taxon>
        <taxon>Ecdysozoa</taxon>
        <taxon>Nematoda</taxon>
        <taxon>Enoplea</taxon>
        <taxon>Dorylaimia</taxon>
        <taxon>Trichinellida</taxon>
        <taxon>Trichuridae</taxon>
        <taxon>Trichuris</taxon>
    </lineage>
</organism>
<sequence>MASVGTGTTGSNLTLNVMGTQDIGNPNGLPKSTVDVLPKNEKPELGPLTDLAKAIETGVANQRPLLPSPGPETMPGLTEYASQLGMKNGDG</sequence>
<dbReference type="WBParaSite" id="TMUE_2000008581.1">
    <property type="protein sequence ID" value="TMUE_2000008581.1"/>
    <property type="gene ID" value="WBGene00291300"/>
</dbReference>